<accession>A0AAV0VKH0</accession>
<dbReference type="AlphaFoldDB" id="A0AAV0VKH0"/>
<name>A0AAV0VKH0_9HEMI</name>
<organism evidence="1 2">
    <name type="scientific">Macrosiphum euphorbiae</name>
    <name type="common">potato aphid</name>
    <dbReference type="NCBI Taxonomy" id="13131"/>
    <lineage>
        <taxon>Eukaryota</taxon>
        <taxon>Metazoa</taxon>
        <taxon>Ecdysozoa</taxon>
        <taxon>Arthropoda</taxon>
        <taxon>Hexapoda</taxon>
        <taxon>Insecta</taxon>
        <taxon>Pterygota</taxon>
        <taxon>Neoptera</taxon>
        <taxon>Paraneoptera</taxon>
        <taxon>Hemiptera</taxon>
        <taxon>Sternorrhyncha</taxon>
        <taxon>Aphidomorpha</taxon>
        <taxon>Aphidoidea</taxon>
        <taxon>Aphididae</taxon>
        <taxon>Macrosiphini</taxon>
        <taxon>Macrosiphum</taxon>
    </lineage>
</organism>
<sequence>MISSVNELSSIVCEFSLPCAVVSIQVSMLLPNSVGIAVDKSLVLSTFENILYFQNDHYKHRSSCSECLSA</sequence>
<dbReference type="Proteomes" id="UP001160148">
    <property type="component" value="Unassembled WGS sequence"/>
</dbReference>
<dbReference type="EMBL" id="CARXXK010000001">
    <property type="protein sequence ID" value="CAI6344080.1"/>
    <property type="molecule type" value="Genomic_DNA"/>
</dbReference>
<keyword evidence="2" id="KW-1185">Reference proteome</keyword>
<evidence type="ECO:0000313" key="1">
    <source>
        <dbReference type="EMBL" id="CAI6344080.1"/>
    </source>
</evidence>
<evidence type="ECO:0000313" key="2">
    <source>
        <dbReference type="Proteomes" id="UP001160148"/>
    </source>
</evidence>
<proteinExistence type="predicted"/>
<comment type="caution">
    <text evidence="1">The sequence shown here is derived from an EMBL/GenBank/DDBJ whole genome shotgun (WGS) entry which is preliminary data.</text>
</comment>
<reference evidence="1 2" key="1">
    <citation type="submission" date="2023-01" db="EMBL/GenBank/DDBJ databases">
        <authorList>
            <person name="Whitehead M."/>
        </authorList>
    </citation>
    <scope>NUCLEOTIDE SEQUENCE [LARGE SCALE GENOMIC DNA]</scope>
</reference>
<protein>
    <submittedName>
        <fullName evidence="1">Uncharacterized protein</fullName>
    </submittedName>
</protein>
<gene>
    <name evidence="1" type="ORF">MEUPH1_LOCUS1256</name>
</gene>